<gene>
    <name evidence="1" type="ORF">NDU88_002172</name>
</gene>
<sequence length="121" mass="13669">MWFLGCAAREDMEKRGLKKGRHYQLIRAVPVNLMAFINNVPTIVTNVLGLLGHRLQLVCKFGLLLEGHLDTELQEEGLLCLEAVEVRTEYRVLLATDQADAMEECIIFVTPGFSVHEITDE</sequence>
<comment type="caution">
    <text evidence="1">The sequence shown here is derived from an EMBL/GenBank/DDBJ whole genome shotgun (WGS) entry which is preliminary data.</text>
</comment>
<reference evidence="1" key="1">
    <citation type="journal article" date="2022" name="bioRxiv">
        <title>Sequencing and chromosome-scale assembly of the giantPleurodeles waltlgenome.</title>
        <authorList>
            <person name="Brown T."/>
            <person name="Elewa A."/>
            <person name="Iarovenko S."/>
            <person name="Subramanian E."/>
            <person name="Araus A.J."/>
            <person name="Petzold A."/>
            <person name="Susuki M."/>
            <person name="Suzuki K.-i.T."/>
            <person name="Hayashi T."/>
            <person name="Toyoda A."/>
            <person name="Oliveira C."/>
            <person name="Osipova E."/>
            <person name="Leigh N.D."/>
            <person name="Simon A."/>
            <person name="Yun M.H."/>
        </authorList>
    </citation>
    <scope>NUCLEOTIDE SEQUENCE</scope>
    <source>
        <strain evidence="1">20211129_DDA</strain>
        <tissue evidence="1">Liver</tissue>
    </source>
</reference>
<dbReference type="EMBL" id="JANPWB010000009">
    <property type="protein sequence ID" value="KAJ1149362.1"/>
    <property type="molecule type" value="Genomic_DNA"/>
</dbReference>
<proteinExistence type="predicted"/>
<accession>A0AAV7RBZ6</accession>
<keyword evidence="2" id="KW-1185">Reference proteome</keyword>
<evidence type="ECO:0000313" key="1">
    <source>
        <dbReference type="EMBL" id="KAJ1149362.1"/>
    </source>
</evidence>
<evidence type="ECO:0000313" key="2">
    <source>
        <dbReference type="Proteomes" id="UP001066276"/>
    </source>
</evidence>
<name>A0AAV7RBZ6_PLEWA</name>
<dbReference type="AlphaFoldDB" id="A0AAV7RBZ6"/>
<dbReference type="Proteomes" id="UP001066276">
    <property type="component" value="Chromosome 5"/>
</dbReference>
<organism evidence="1 2">
    <name type="scientific">Pleurodeles waltl</name>
    <name type="common">Iberian ribbed newt</name>
    <dbReference type="NCBI Taxonomy" id="8319"/>
    <lineage>
        <taxon>Eukaryota</taxon>
        <taxon>Metazoa</taxon>
        <taxon>Chordata</taxon>
        <taxon>Craniata</taxon>
        <taxon>Vertebrata</taxon>
        <taxon>Euteleostomi</taxon>
        <taxon>Amphibia</taxon>
        <taxon>Batrachia</taxon>
        <taxon>Caudata</taxon>
        <taxon>Salamandroidea</taxon>
        <taxon>Salamandridae</taxon>
        <taxon>Pleurodelinae</taxon>
        <taxon>Pleurodeles</taxon>
    </lineage>
</organism>
<protein>
    <submittedName>
        <fullName evidence="1">Uncharacterized protein</fullName>
    </submittedName>
</protein>